<protein>
    <submittedName>
        <fullName evidence="2">Uncharacterized protein</fullName>
    </submittedName>
</protein>
<reference evidence="2 3" key="1">
    <citation type="submission" date="2019-07" db="EMBL/GenBank/DDBJ databases">
        <title>Genomic Encyclopedia of Type Strains, Phase I: the one thousand microbial genomes (KMG-I) project.</title>
        <authorList>
            <person name="Kyrpides N."/>
        </authorList>
    </citation>
    <scope>NUCLEOTIDE SEQUENCE [LARGE SCALE GENOMIC DNA]</scope>
    <source>
        <strain evidence="2 3">DSM 13558</strain>
    </source>
</reference>
<name>A0A562JBA6_9FIRM</name>
<feature type="transmembrane region" description="Helical" evidence="1">
    <location>
        <begin position="6"/>
        <end position="26"/>
    </location>
</feature>
<dbReference type="EMBL" id="VLKH01000004">
    <property type="protein sequence ID" value="TWH80481.1"/>
    <property type="molecule type" value="Genomic_DNA"/>
</dbReference>
<feature type="transmembrane region" description="Helical" evidence="1">
    <location>
        <begin position="577"/>
        <end position="594"/>
    </location>
</feature>
<keyword evidence="1" id="KW-0812">Transmembrane</keyword>
<dbReference type="OrthoDB" id="3805529at2"/>
<organism evidence="2 3">
    <name type="scientific">Sedimentibacter saalensis</name>
    <dbReference type="NCBI Taxonomy" id="130788"/>
    <lineage>
        <taxon>Bacteria</taxon>
        <taxon>Bacillati</taxon>
        <taxon>Bacillota</taxon>
        <taxon>Tissierellia</taxon>
        <taxon>Sedimentibacter</taxon>
    </lineage>
</organism>
<feature type="transmembrane region" description="Helical" evidence="1">
    <location>
        <begin position="684"/>
        <end position="704"/>
    </location>
</feature>
<evidence type="ECO:0000313" key="2">
    <source>
        <dbReference type="EMBL" id="TWH80481.1"/>
    </source>
</evidence>
<dbReference type="AlphaFoldDB" id="A0A562JBA6"/>
<keyword evidence="1" id="KW-1133">Transmembrane helix</keyword>
<dbReference type="Pfam" id="PF18949">
    <property type="entry name" value="DUF5693"/>
    <property type="match status" value="1"/>
</dbReference>
<dbReference type="Proteomes" id="UP000315343">
    <property type="component" value="Unassembled WGS sequence"/>
</dbReference>
<sequence length="716" mass="82636">MKLNKIDKTVLLIICLTLLVGLFTIYQRVEVEKQYKTAEIVLDYNEMEKFADSSEKDLSWWLKEFKKYGSQSVAIQEETIKLLIQDGKPLRAEIVSKLIENYNWVEFYKPEIVEMIMNKEIDQYDVVVSTKDKETYDYLVSGLNERYTDEFFNTYSFDGVFYIVLDGTADDLYYSPTLRIVNNEGLGVYEAKEISDSRLLNIGIGYDEEKINLIKDANLDVILRPINFPSHNEKLADAYKNANERYNLEPRLYILHGKEVLGFPDNEQNLLDYVMENDISVVMIESSEQREHIKQEGLKDLVEDSGYQALRAFTMWDYIRARNKYYNYEGAEEIENTLFRAITERNIRVIYFKPFYEEEKSTKFMTEAAEYERTFNSLQERLSEHNITLGKAQAMHEFHIGAKRLAVMAAGITLSCVFLFLKMFNIKHKFFNYLYLAAVPASAVPFVMRNIAEKGFSFAAAVSFSGIAIYFFMMHIKKIFISKKQYTNVQLMIYSTLILTASVAISLAGAVFVDAMLADVKYFLEMDIFRGVKFAQILPFGVFLMMFLIYFMNNEQEDSVKSVVNTTIKILNKEIKIYYGIIAGILAVAGYIYISRTGHETNIQPSNIEMISRNFMEYVLLARPRTKEFLIAFPSIFAAVYAASKKSMFYTGLFMLASAIGTSSVINTFSHLRTPIYLSFARTLIALGFGIIIGCILVVVLDWLNKLFVKLQERLK</sequence>
<feature type="transmembrane region" description="Helical" evidence="1">
    <location>
        <begin position="649"/>
        <end position="672"/>
    </location>
</feature>
<gene>
    <name evidence="2" type="ORF">LY60_01743</name>
</gene>
<keyword evidence="1" id="KW-0472">Membrane</keyword>
<dbReference type="InterPro" id="IPR043748">
    <property type="entry name" value="DUF5693"/>
</dbReference>
<accession>A0A562JBA6</accession>
<feature type="transmembrane region" description="Helical" evidence="1">
    <location>
        <begin position="455"/>
        <end position="473"/>
    </location>
</feature>
<feature type="transmembrane region" description="Helical" evidence="1">
    <location>
        <begin position="534"/>
        <end position="552"/>
    </location>
</feature>
<feature type="transmembrane region" description="Helical" evidence="1">
    <location>
        <begin position="405"/>
        <end position="424"/>
    </location>
</feature>
<dbReference type="RefSeq" id="WP_145082394.1">
    <property type="nucleotide sequence ID" value="NZ_JBCFAR010000002.1"/>
</dbReference>
<evidence type="ECO:0000256" key="1">
    <source>
        <dbReference type="SAM" id="Phobius"/>
    </source>
</evidence>
<feature type="transmembrane region" description="Helical" evidence="1">
    <location>
        <begin position="430"/>
        <end position="448"/>
    </location>
</feature>
<feature type="transmembrane region" description="Helical" evidence="1">
    <location>
        <begin position="493"/>
        <end position="513"/>
    </location>
</feature>
<comment type="caution">
    <text evidence="2">The sequence shown here is derived from an EMBL/GenBank/DDBJ whole genome shotgun (WGS) entry which is preliminary data.</text>
</comment>
<proteinExistence type="predicted"/>
<keyword evidence="3" id="KW-1185">Reference proteome</keyword>
<evidence type="ECO:0000313" key="3">
    <source>
        <dbReference type="Proteomes" id="UP000315343"/>
    </source>
</evidence>